<feature type="compositionally biased region" description="Polar residues" evidence="1">
    <location>
        <begin position="87"/>
        <end position="96"/>
    </location>
</feature>
<sequence length="181" mass="20136">MTPAQFCEIDQAFSQLDTNSPLDLLLDYSDLLGPLAIKQENSSPSNSGLASDDSEHKKRKRENELAPASSSSNQTQTKVKPSKDSSTRPLTSSNSIFHWDLNKNGKTEVKPSPKSADRPQVSSNCFFHWDLNENEKAQRGWIGRTLFIDDKVIPAARIKKTKLDVKNDSDSEMENAKSPSI</sequence>
<dbReference type="EMBL" id="JAJKBJ010000016">
    <property type="protein sequence ID" value="MCL9684900.1"/>
    <property type="molecule type" value="Genomic_DNA"/>
</dbReference>
<protein>
    <submittedName>
        <fullName evidence="2">Uncharacterized protein</fullName>
    </submittedName>
</protein>
<keyword evidence="3" id="KW-1185">Reference proteome</keyword>
<name>A0A9X2D2L1_9GAMM</name>
<feature type="compositionally biased region" description="Polar residues" evidence="1">
    <location>
        <begin position="68"/>
        <end position="79"/>
    </location>
</feature>
<feature type="compositionally biased region" description="Basic and acidic residues" evidence="1">
    <location>
        <begin position="100"/>
        <end position="117"/>
    </location>
</feature>
<dbReference type="Proteomes" id="UP001139721">
    <property type="component" value="Unassembled WGS sequence"/>
</dbReference>
<feature type="compositionally biased region" description="Basic and acidic residues" evidence="1">
    <location>
        <begin position="53"/>
        <end position="64"/>
    </location>
</feature>
<gene>
    <name evidence="2" type="ORF">LOX96_12410</name>
</gene>
<dbReference type="RefSeq" id="WP_250422789.1">
    <property type="nucleotide sequence ID" value="NZ_JAJKBJ010000016.1"/>
</dbReference>
<reference evidence="2" key="1">
    <citation type="submission" date="2021-11" db="EMBL/GenBank/DDBJ databases">
        <title>Legionella maioricencis sp. nov., a new species isolated from hot water samples in Mallorca.</title>
        <authorList>
            <person name="Crespi S."/>
            <person name="Drasar V."/>
            <person name="Salva-Serra F."/>
            <person name="Jaen-Luchoro D."/>
            <person name="Pineiro-Iglesias B."/>
            <person name="Aliaga F."/>
            <person name="Fernandez-Juarez V."/>
            <person name="Coll G."/>
            <person name="Moore E.R.B."/>
            <person name="Bennasar-Figueras A."/>
        </authorList>
    </citation>
    <scope>NUCLEOTIDE SEQUENCE</scope>
    <source>
        <strain evidence="2">HCPI-6</strain>
    </source>
</reference>
<dbReference type="AlphaFoldDB" id="A0A9X2D2L1"/>
<evidence type="ECO:0000313" key="2">
    <source>
        <dbReference type="EMBL" id="MCL9684900.1"/>
    </source>
</evidence>
<proteinExistence type="predicted"/>
<evidence type="ECO:0000256" key="1">
    <source>
        <dbReference type="SAM" id="MobiDB-lite"/>
    </source>
</evidence>
<evidence type="ECO:0000313" key="3">
    <source>
        <dbReference type="Proteomes" id="UP001139721"/>
    </source>
</evidence>
<organism evidence="2 3">
    <name type="scientific">Legionella maioricensis</name>
    <dbReference type="NCBI Taxonomy" id="2896528"/>
    <lineage>
        <taxon>Bacteria</taxon>
        <taxon>Pseudomonadati</taxon>
        <taxon>Pseudomonadota</taxon>
        <taxon>Gammaproteobacteria</taxon>
        <taxon>Legionellales</taxon>
        <taxon>Legionellaceae</taxon>
        <taxon>Legionella</taxon>
    </lineage>
</organism>
<feature type="region of interest" description="Disordered" evidence="1">
    <location>
        <begin position="37"/>
        <end position="120"/>
    </location>
</feature>
<accession>A0A9X2D2L1</accession>
<feature type="compositionally biased region" description="Polar residues" evidence="1">
    <location>
        <begin position="39"/>
        <end position="49"/>
    </location>
</feature>
<comment type="caution">
    <text evidence="2">The sequence shown here is derived from an EMBL/GenBank/DDBJ whole genome shotgun (WGS) entry which is preliminary data.</text>
</comment>